<dbReference type="InterPro" id="IPR024095">
    <property type="entry name" value="Vesicle_P115"/>
</dbReference>
<dbReference type="InterPro" id="IPR016024">
    <property type="entry name" value="ARM-type_fold"/>
</dbReference>
<dbReference type="GO" id="GO:0005783">
    <property type="term" value="C:endoplasmic reticulum"/>
    <property type="evidence" value="ECO:0007669"/>
    <property type="project" value="TreeGrafter"/>
</dbReference>
<dbReference type="GO" id="GO:0048211">
    <property type="term" value="P:Golgi vesicle docking"/>
    <property type="evidence" value="ECO:0007669"/>
    <property type="project" value="TreeGrafter"/>
</dbReference>
<proteinExistence type="predicted"/>
<dbReference type="PANTHER" id="PTHR10013">
    <property type="entry name" value="GENERAL VESICULAR TRANSPORT FACTOR P115"/>
    <property type="match status" value="1"/>
</dbReference>
<dbReference type="GO" id="GO:0005795">
    <property type="term" value="C:Golgi stack"/>
    <property type="evidence" value="ECO:0007669"/>
    <property type="project" value="TreeGrafter"/>
</dbReference>
<feature type="region of interest" description="Disordered" evidence="2">
    <location>
        <begin position="1420"/>
        <end position="1493"/>
    </location>
</feature>
<gene>
    <name evidence="3" type="ORF">CGC20_15455</name>
</gene>
<feature type="region of interest" description="Disordered" evidence="2">
    <location>
        <begin position="1878"/>
        <end position="1909"/>
    </location>
</feature>
<protein>
    <submittedName>
        <fullName evidence="3">Uncharacterized protein</fullName>
    </submittedName>
</protein>
<dbReference type="SUPFAM" id="SSF48371">
    <property type="entry name" value="ARM repeat"/>
    <property type="match status" value="1"/>
</dbReference>
<feature type="compositionally biased region" description="Basic and acidic residues" evidence="2">
    <location>
        <begin position="1878"/>
        <end position="1895"/>
    </location>
</feature>
<feature type="compositionally biased region" description="Polar residues" evidence="2">
    <location>
        <begin position="1458"/>
        <end position="1481"/>
    </location>
</feature>
<evidence type="ECO:0000256" key="2">
    <source>
        <dbReference type="SAM" id="MobiDB-lite"/>
    </source>
</evidence>
<dbReference type="GO" id="GO:0006886">
    <property type="term" value="P:intracellular protein transport"/>
    <property type="evidence" value="ECO:0007669"/>
    <property type="project" value="TreeGrafter"/>
</dbReference>
<feature type="coiled-coil region" evidence="1">
    <location>
        <begin position="878"/>
        <end position="997"/>
    </location>
</feature>
<comment type="caution">
    <text evidence="3">The sequence shown here is derived from an EMBL/GenBank/DDBJ whole genome shotgun (WGS) entry which is preliminary data.</text>
</comment>
<dbReference type="PANTHER" id="PTHR10013:SF0">
    <property type="entry name" value="GENERAL VESICULAR TRANSPORT FACTOR P115"/>
    <property type="match status" value="1"/>
</dbReference>
<sequence>MSFLFKAVLGQRVVHPPPPESDKKSHVAANGVCDTKSSAILATKPANASLVNNGAHGKISAPKPSGNAAASPSLRAGPSGCTVAQDIRDAQRDLLRCPDLPYALDATSLKSLLDLLASYADEESITEPTLHLLANATDLDLYPDELESNRRVVKVNAAAKRQARDALLQPLFDAVPLLLDSMKTTAPFWSRYYVVVLLQRLEELEPYKLNQSLLGARGIGVLLDALNEDEHDFLLRNQALVLLTSLTLADAELQTLLAFHNAFDSLFDVIQREGGVRHGRSIVQDCLTVVHNILRSNKATQKFFREMGCAARLAALFDSVPSELAACTLVDESRSGGDGSSAGSVFPQTRVLTEKLEALLDVTRTSESMLNLLMSVSILACVLRGVDEGEEERHSTQDALLRCGLLTSLARLAFSGLLIDDATRIEAVRVLALLLRDSRRAVEEWLNLPPVTTLVRATLPYTVQVWPAPRALLAYVCETTDTTLVSAGVQLFTAVLSVPACQERSVGVLLSGLVSPPLERGYGHGGHEAVQTWANTTSLPSSLSAGNASAANTDAQCGAALARVLLSSRTSAVEKFYTAQVLRALVAVPGATPVLQDLVNAPVPPHLQTSTLDGLVKAQPGWTLSSRLPPSFFNYTVTFVLLCLGGGAAAQQVNTAALGAYVGALLEWMGSSPVAAAAFVEEVSWGETLLHQARRDGAAHLRLWSAVLMVGGGAALDTILFDLKASTPVWQHPVASGLRTQNPTPYDEAIVGLVEQLVANFKQLLDSVAGSASQMARATMTLRPSIHSAQQQPDDAQTEYRVASEPVASPPPPREAGPLASMQPPPSSPAVASLGSLGHSSMPSGDFRAEPSLPQPLAAPLNPVGAPLVADAHARDMVAALQAELEATRTEKVNLTNALAEWRERAEQTAAQCAALEEEQQRRAAAAAEEERIRLEDAATSTAEAAHSHALSAEVVEELRENIRLLEEALSSKEEEHQQLVESLNMMEEQLRHAERNAVVEQLALSQQETARLQHALQGVSSDYSELLLLVAELNEECVSAKAGSSIADTPARPWPEDAGLSLKRVVEAPPEPAVYDGAMRDETIFTSAEVLSGTAATQQPVQWEGTMDTAATGMLKVPGQEPVPTTPASAPVLAIGRQTSVDANGRPGGPMDAYEEATDVTIHPSDARAPAQAFAAPLPVQQSIPLSVAPANAFPISSLARSGLQAPRYPDPPTIFFVGGDGAPVAAQPPQHSVSSAGGEQRSRDGRPPPPPKDLPPPAALCSPQLSALSHRFSAPRVQSAFLAKDSPRNSDPVVRQQKDGLVDGTVHDSARVVPPWASQSMQEASVTDNMSASRYNTPNISATHHSAQLCAEGAPAAAVFTTSGAALQNPFLAGAGSPENDPFAMVGGDDTLLGSGGELEMGGGGARDRGAARWTTREPCLSTNAPPKPQTAAAPSNSAGSTSEASPRGVAETESLEANNPSSTPTTAYNPFTDVNTSGDEADDDFELLPPVPQGTPPLPVWDAVADAVDIAASSWRVADATQLIAAGVAAAGASGIKPSTAVERRPQAMVTLTSMIAKNRLLAAGLDATVLERDAFSSAAIITHLAALQARMGLSDEEGAAIMSNHFINLLAWQKLRELNGPFLHAAVSGAEQKVSEGEAAGSAAFSPSPAAPPSSRKRSRAVQGGDERDVWLPSPHPWATEAELAASDGSGRFVAASEANVEKQVELLQTLAELYQRPWRTLASRGQQTDFVVPPGTVNVTSPLADNSKVPGALLDPATALGWGATLSSSPNTDYFGSVRVAHTACFYAVVLSAATPASAGKSAAPAPTRLPLEELTTYFGRESGVRGAAAVAAAAATPIAGALAPYTTHPEVLSRFQFALVLRPVYEHAADANEVRRPDSNLHLGKREPSNDDEASDSDADAHQGHAAVLHTKRPHHYTLWLVNYGRNGLRVAGRGWVLGEPRQLQAGDVLIVGSEVQLRVEEHFSAAAARAPVVSDATLNTASVSSSQVKQERIEEE</sequence>
<dbReference type="Gene3D" id="1.25.10.10">
    <property type="entry name" value="Leucine-rich Repeat Variant"/>
    <property type="match status" value="1"/>
</dbReference>
<feature type="compositionally biased region" description="Low complexity" evidence="2">
    <location>
        <begin position="1642"/>
        <end position="1652"/>
    </location>
</feature>
<dbReference type="GO" id="GO:0006888">
    <property type="term" value="P:endoplasmic reticulum to Golgi vesicle-mediated transport"/>
    <property type="evidence" value="ECO:0007669"/>
    <property type="project" value="TreeGrafter"/>
</dbReference>
<feature type="compositionally biased region" description="Pro residues" evidence="2">
    <location>
        <begin position="1249"/>
        <end position="1260"/>
    </location>
</feature>
<name>A0A504XSI4_LEIDO</name>
<feature type="region of interest" description="Disordered" evidence="2">
    <location>
        <begin position="785"/>
        <end position="858"/>
    </location>
</feature>
<evidence type="ECO:0000313" key="3">
    <source>
        <dbReference type="EMBL" id="TPP48077.1"/>
    </source>
</evidence>
<dbReference type="VEuPathDB" id="TriTrypDB:LDHU3_35.3280"/>
<dbReference type="VEuPathDB" id="TriTrypDB:LdCL_350030200"/>
<dbReference type="VEuPathDB" id="TriTrypDB:LdBPK_352530.1"/>
<dbReference type="Proteomes" id="UP000318821">
    <property type="component" value="Unassembled WGS sequence"/>
</dbReference>
<feature type="compositionally biased region" description="Polar residues" evidence="2">
    <location>
        <begin position="1435"/>
        <end position="1447"/>
    </location>
</feature>
<feature type="region of interest" description="Disordered" evidence="2">
    <location>
        <begin position="1642"/>
        <end position="1678"/>
    </location>
</feature>
<reference evidence="4" key="1">
    <citation type="submission" date="2019-02" db="EMBL/GenBank/DDBJ databases">
        <title>FDA dAtabase for Regulatory Grade micrObial Sequences (FDA-ARGOS): Supporting development and validation of Infectious Disease Dx tests.</title>
        <authorList>
            <person name="Duncan R."/>
            <person name="Fisher C."/>
            <person name="Tallon L."/>
            <person name="Sadzewicz L."/>
            <person name="Sengamalay N."/>
            <person name="Ott S."/>
            <person name="Godinez A."/>
            <person name="Nagaraj S."/>
            <person name="Vavikolanu K."/>
            <person name="Vyas G."/>
            <person name="Nadendla S."/>
            <person name="Aluvathingal J."/>
            <person name="Sichtig H."/>
        </authorList>
    </citation>
    <scope>NUCLEOTIDE SEQUENCE [LARGE SCALE GENOMIC DNA]</scope>
    <source>
        <strain evidence="4">FDAARGOS_360</strain>
    </source>
</reference>
<dbReference type="InterPro" id="IPR011989">
    <property type="entry name" value="ARM-like"/>
</dbReference>
<dbReference type="VEuPathDB" id="TriTrypDB:LdCL_350030300"/>
<dbReference type="GO" id="GO:0012507">
    <property type="term" value="C:ER to Golgi transport vesicle membrane"/>
    <property type="evidence" value="ECO:0007669"/>
    <property type="project" value="TreeGrafter"/>
</dbReference>
<dbReference type="VEuPathDB" id="TriTrypDB:LDHU3_35.3290"/>
<evidence type="ECO:0000256" key="1">
    <source>
        <dbReference type="SAM" id="Coils"/>
    </source>
</evidence>
<evidence type="ECO:0000313" key="4">
    <source>
        <dbReference type="Proteomes" id="UP000318821"/>
    </source>
</evidence>
<feature type="region of interest" description="Disordered" evidence="2">
    <location>
        <begin position="1218"/>
        <end position="1264"/>
    </location>
</feature>
<accession>A0A504XSI4</accession>
<dbReference type="VEuPathDB" id="TriTrypDB:LdBPK_352540.1"/>
<organism evidence="3 4">
    <name type="scientific">Leishmania donovani</name>
    <dbReference type="NCBI Taxonomy" id="5661"/>
    <lineage>
        <taxon>Eukaryota</taxon>
        <taxon>Discoba</taxon>
        <taxon>Euglenozoa</taxon>
        <taxon>Kinetoplastea</taxon>
        <taxon>Metakinetoplastina</taxon>
        <taxon>Trypanosomatida</taxon>
        <taxon>Trypanosomatidae</taxon>
        <taxon>Leishmaniinae</taxon>
        <taxon>Leishmania</taxon>
    </lineage>
</organism>
<dbReference type="EMBL" id="RHLD01000013">
    <property type="protein sequence ID" value="TPP48077.1"/>
    <property type="molecule type" value="Genomic_DNA"/>
</dbReference>
<feature type="region of interest" description="Disordered" evidence="2">
    <location>
        <begin position="55"/>
        <end position="75"/>
    </location>
</feature>
<keyword evidence="1" id="KW-0175">Coiled coil</keyword>
<dbReference type="GO" id="GO:0061025">
    <property type="term" value="P:membrane fusion"/>
    <property type="evidence" value="ECO:0007669"/>
    <property type="project" value="TreeGrafter"/>
</dbReference>